<feature type="transmembrane region" description="Helical" evidence="9">
    <location>
        <begin position="309"/>
        <end position="330"/>
    </location>
</feature>
<dbReference type="GO" id="GO:0005524">
    <property type="term" value="F:ATP binding"/>
    <property type="evidence" value="ECO:0007669"/>
    <property type="project" value="UniProtKB-KW"/>
</dbReference>
<feature type="transmembrane region" description="Helical" evidence="9">
    <location>
        <begin position="137"/>
        <end position="158"/>
    </location>
</feature>
<dbReference type="CDD" id="cd00082">
    <property type="entry name" value="HisKA"/>
    <property type="match status" value="1"/>
</dbReference>
<evidence type="ECO:0000256" key="9">
    <source>
        <dbReference type="SAM" id="Phobius"/>
    </source>
</evidence>
<dbReference type="PRINTS" id="PR00344">
    <property type="entry name" value="BCTRLSENSOR"/>
</dbReference>
<dbReference type="InterPro" id="IPR011623">
    <property type="entry name" value="7TMR_DISM_rcpt_extracell_dom1"/>
</dbReference>
<reference evidence="11 12" key="1">
    <citation type="submission" date="2017-10" db="EMBL/GenBank/DDBJ databases">
        <title>Genomics of the genus Arcobacter.</title>
        <authorList>
            <person name="Perez-Cataluna A."/>
            <person name="Figueras M.J."/>
        </authorList>
    </citation>
    <scope>NUCLEOTIDE SEQUENCE [LARGE SCALE GENOMIC DNA]</scope>
    <source>
        <strain evidence="11 12">CECT 9230</strain>
    </source>
</reference>
<dbReference type="InterPro" id="IPR005467">
    <property type="entry name" value="His_kinase_dom"/>
</dbReference>
<feature type="transmembrane region" description="Helical" evidence="9">
    <location>
        <begin position="165"/>
        <end position="187"/>
    </location>
</feature>
<keyword evidence="12" id="KW-1185">Reference proteome</keyword>
<keyword evidence="9" id="KW-0812">Transmembrane</keyword>
<evidence type="ECO:0000259" key="10">
    <source>
        <dbReference type="PROSITE" id="PS50109"/>
    </source>
</evidence>
<feature type="transmembrane region" description="Helical" evidence="9">
    <location>
        <begin position="256"/>
        <end position="274"/>
    </location>
</feature>
<keyword evidence="4" id="KW-0808">Transferase</keyword>
<dbReference type="Gene3D" id="3.30.565.10">
    <property type="entry name" value="Histidine kinase-like ATPase, C-terminal domain"/>
    <property type="match status" value="1"/>
</dbReference>
<keyword evidence="6 11" id="KW-0418">Kinase</keyword>
<feature type="domain" description="Histidine kinase" evidence="10">
    <location>
        <begin position="359"/>
        <end position="568"/>
    </location>
</feature>
<name>A0A366MUC4_9BACT</name>
<keyword evidence="8" id="KW-0902">Two-component regulatory system</keyword>
<keyword evidence="5" id="KW-0547">Nucleotide-binding</keyword>
<evidence type="ECO:0000256" key="5">
    <source>
        <dbReference type="ARBA" id="ARBA00022741"/>
    </source>
</evidence>
<evidence type="ECO:0000256" key="2">
    <source>
        <dbReference type="ARBA" id="ARBA00012438"/>
    </source>
</evidence>
<dbReference type="InterPro" id="IPR003661">
    <property type="entry name" value="HisK_dim/P_dom"/>
</dbReference>
<evidence type="ECO:0000256" key="4">
    <source>
        <dbReference type="ARBA" id="ARBA00022679"/>
    </source>
</evidence>
<keyword evidence="9" id="KW-0472">Membrane</keyword>
<dbReference type="InterPro" id="IPR036097">
    <property type="entry name" value="HisK_dim/P_sf"/>
</dbReference>
<dbReference type="PANTHER" id="PTHR43065:SF10">
    <property type="entry name" value="PEROXIDE STRESS-ACTIVATED HISTIDINE KINASE MAK3"/>
    <property type="match status" value="1"/>
</dbReference>
<dbReference type="SUPFAM" id="SSF47384">
    <property type="entry name" value="Homodimeric domain of signal transducing histidine kinase"/>
    <property type="match status" value="1"/>
</dbReference>
<dbReference type="PROSITE" id="PS50109">
    <property type="entry name" value="HIS_KIN"/>
    <property type="match status" value="1"/>
</dbReference>
<comment type="catalytic activity">
    <reaction evidence="1">
        <text>ATP + protein L-histidine = ADP + protein N-phospho-L-histidine.</text>
        <dbReference type="EC" id="2.7.13.3"/>
    </reaction>
</comment>
<dbReference type="InterPro" id="IPR036890">
    <property type="entry name" value="HATPase_C_sf"/>
</dbReference>
<evidence type="ECO:0000313" key="12">
    <source>
        <dbReference type="Proteomes" id="UP000252669"/>
    </source>
</evidence>
<dbReference type="AlphaFoldDB" id="A0A366MUC4"/>
<proteinExistence type="predicted"/>
<dbReference type="SMART" id="SM00387">
    <property type="entry name" value="HATPase_c"/>
    <property type="match status" value="1"/>
</dbReference>
<dbReference type="InterPro" id="IPR003594">
    <property type="entry name" value="HATPase_dom"/>
</dbReference>
<accession>A0A366MUC4</accession>
<evidence type="ECO:0000256" key="8">
    <source>
        <dbReference type="ARBA" id="ARBA00023012"/>
    </source>
</evidence>
<dbReference type="OrthoDB" id="9805967at2"/>
<dbReference type="InterPro" id="IPR004358">
    <property type="entry name" value="Sig_transdc_His_kin-like_C"/>
</dbReference>
<evidence type="ECO:0000256" key="7">
    <source>
        <dbReference type="ARBA" id="ARBA00022840"/>
    </source>
</evidence>
<keyword evidence="7" id="KW-0067">ATP-binding</keyword>
<evidence type="ECO:0000256" key="1">
    <source>
        <dbReference type="ARBA" id="ARBA00000085"/>
    </source>
</evidence>
<dbReference type="EMBL" id="PDKB01000003">
    <property type="protein sequence ID" value="RBQ29868.1"/>
    <property type="molecule type" value="Genomic_DNA"/>
</dbReference>
<keyword evidence="3" id="KW-0597">Phosphoprotein</keyword>
<dbReference type="Proteomes" id="UP000252669">
    <property type="component" value="Unassembled WGS sequence"/>
</dbReference>
<dbReference type="PANTHER" id="PTHR43065">
    <property type="entry name" value="SENSOR HISTIDINE KINASE"/>
    <property type="match status" value="1"/>
</dbReference>
<evidence type="ECO:0000313" key="11">
    <source>
        <dbReference type="EMBL" id="RBQ29868.1"/>
    </source>
</evidence>
<feature type="transmembrane region" description="Helical" evidence="9">
    <location>
        <begin position="281"/>
        <end position="297"/>
    </location>
</feature>
<dbReference type="GO" id="GO:0000155">
    <property type="term" value="F:phosphorelay sensor kinase activity"/>
    <property type="evidence" value="ECO:0007669"/>
    <property type="project" value="InterPro"/>
</dbReference>
<sequence length="568" mass="66650">MKKIILTLFLLFINLYGHHHGSFIRDYVSENHVDFKDLQYSEYRNVVLDEFTIKFKLDLEQLGDETYYLTVISDKNSLVYTNVKYEIINSIIVVKLDKYQKEEIFFKYRYAEPKIADFRSDCISIFEYKYLLQYEGVLYGTAYGIIFCAFLYYLIIYFSTKMRCFLYYSLMQFFLLLSLVGFMYFSYKSSAPIFMYTLVDFAETLAFLFTFLFAQAILETKNKLPFFHKILNIFIVLNFLDLIAILISKYSILYEYMPFYIGVLIPCLIGLIAIFKGDKNAIVYTIGWFVMCVIIYISQKGLFTISGIYIIHIGTPLESLIFSFALGIMLRNLAKEKNEKEKLLIHQSKLASMGEMINNIAHQWRQPLTHLGFINMNLQLVLEDEIIDRKYIKDKLKESSYQLDFMSQTIDNFRDFYKLNKQKEFFYVSVAVQKAIDIMKVILENKKIVLDFEIRNDKELNAYENEYSQVVLNLLTNAKDVLIERNIENPNIKLIVDVKDNISIVSVIDNGGGIEKDKKDLIFDPYFTTKQKGSGIGLYMSKMIIEQHFKGKLIVYNIEDGAKFEILV</sequence>
<comment type="caution">
    <text evidence="11">The sequence shown here is derived from an EMBL/GenBank/DDBJ whole genome shotgun (WGS) entry which is preliminary data.</text>
</comment>
<dbReference type="Pfam" id="PF07695">
    <property type="entry name" value="7TMR-DISM_7TM"/>
    <property type="match status" value="1"/>
</dbReference>
<dbReference type="Pfam" id="PF02518">
    <property type="entry name" value="HATPase_c"/>
    <property type="match status" value="1"/>
</dbReference>
<dbReference type="SUPFAM" id="SSF55874">
    <property type="entry name" value="ATPase domain of HSP90 chaperone/DNA topoisomerase II/histidine kinase"/>
    <property type="match status" value="1"/>
</dbReference>
<evidence type="ECO:0000256" key="6">
    <source>
        <dbReference type="ARBA" id="ARBA00022777"/>
    </source>
</evidence>
<protein>
    <recommendedName>
        <fullName evidence="2">histidine kinase</fullName>
        <ecNumber evidence="2">2.7.13.3</ecNumber>
    </recommendedName>
</protein>
<organism evidence="11 12">
    <name type="scientific">Aliarcobacter vitoriensis</name>
    <dbReference type="NCBI Taxonomy" id="2011099"/>
    <lineage>
        <taxon>Bacteria</taxon>
        <taxon>Pseudomonadati</taxon>
        <taxon>Campylobacterota</taxon>
        <taxon>Epsilonproteobacteria</taxon>
        <taxon>Campylobacterales</taxon>
        <taxon>Arcobacteraceae</taxon>
        <taxon>Aliarcobacter</taxon>
    </lineage>
</organism>
<evidence type="ECO:0000256" key="3">
    <source>
        <dbReference type="ARBA" id="ARBA00022553"/>
    </source>
</evidence>
<gene>
    <name evidence="11" type="ORF">CRU91_01915</name>
</gene>
<dbReference type="EC" id="2.7.13.3" evidence="2"/>
<dbReference type="RefSeq" id="WP_113893174.1">
    <property type="nucleotide sequence ID" value="NZ_JANJGA010000004.1"/>
</dbReference>
<keyword evidence="9" id="KW-1133">Transmembrane helix</keyword>
<feature type="transmembrane region" description="Helical" evidence="9">
    <location>
        <begin position="193"/>
        <end position="218"/>
    </location>
</feature>
<feature type="transmembrane region" description="Helical" evidence="9">
    <location>
        <begin position="230"/>
        <end position="250"/>
    </location>
</feature>
<dbReference type="Gene3D" id="1.10.287.130">
    <property type="match status" value="1"/>
</dbReference>